<organism evidence="1 2">
    <name type="scientific">Photorhabdus temperata J3</name>
    <dbReference type="NCBI Taxonomy" id="1389415"/>
    <lineage>
        <taxon>Bacteria</taxon>
        <taxon>Pseudomonadati</taxon>
        <taxon>Pseudomonadota</taxon>
        <taxon>Gammaproteobacteria</taxon>
        <taxon>Enterobacterales</taxon>
        <taxon>Morganellaceae</taxon>
        <taxon>Photorhabdus</taxon>
    </lineage>
</organism>
<sequence>MLVVSFYLAGVALRLTADTKNCKTASTFMKPCFT</sequence>
<dbReference type="EMBL" id="AXDT01000052">
    <property type="protein sequence ID" value="ERT13858.1"/>
    <property type="molecule type" value="Genomic_DNA"/>
</dbReference>
<dbReference type="Proteomes" id="UP000017133">
    <property type="component" value="Unassembled WGS sequence"/>
</dbReference>
<accession>U7R1F0</accession>
<proteinExistence type="predicted"/>
<gene>
    <name evidence="1" type="ORF">O185_06660</name>
</gene>
<name>U7R1F0_PHOTE</name>
<comment type="caution">
    <text evidence="1">The sequence shown here is derived from an EMBL/GenBank/DDBJ whole genome shotgun (WGS) entry which is preliminary data.</text>
</comment>
<dbReference type="AlphaFoldDB" id="U7R1F0"/>
<evidence type="ECO:0000313" key="2">
    <source>
        <dbReference type="Proteomes" id="UP000017133"/>
    </source>
</evidence>
<evidence type="ECO:0000313" key="1">
    <source>
        <dbReference type="EMBL" id="ERT13858.1"/>
    </source>
</evidence>
<keyword evidence="2" id="KW-1185">Reference proteome</keyword>
<reference evidence="1 2" key="1">
    <citation type="submission" date="2013-10" db="EMBL/GenBank/DDBJ databases">
        <title>Whole Genome Shotgun Sequence of Photorhabdus temperata J3.</title>
        <authorList>
            <person name="Park G.-S."/>
            <person name="Hong S.-J."/>
            <person name="Shin J.-H."/>
        </authorList>
    </citation>
    <scope>NUCLEOTIDE SEQUENCE [LARGE SCALE GENOMIC DNA]</scope>
    <source>
        <strain evidence="1 2">J3</strain>
    </source>
</reference>
<protein>
    <submittedName>
        <fullName evidence="1">Uncharacterized protein</fullName>
    </submittedName>
</protein>